<gene>
    <name evidence="1" type="ORF">GCM10007932_22780</name>
</gene>
<dbReference type="RefSeq" id="WP_224055522.1">
    <property type="nucleotide sequence ID" value="NZ_AP025153.1"/>
</dbReference>
<organism evidence="1 2">
    <name type="scientific">Vibrio penaeicida</name>
    <dbReference type="NCBI Taxonomy" id="104609"/>
    <lineage>
        <taxon>Bacteria</taxon>
        <taxon>Pseudomonadati</taxon>
        <taxon>Pseudomonadota</taxon>
        <taxon>Gammaproteobacteria</taxon>
        <taxon>Vibrionales</taxon>
        <taxon>Vibrionaceae</taxon>
        <taxon>Vibrio</taxon>
    </lineage>
</organism>
<comment type="caution">
    <text evidence="1">The sequence shown here is derived from an EMBL/GenBank/DDBJ whole genome shotgun (WGS) entry which is preliminary data.</text>
</comment>
<protein>
    <submittedName>
        <fullName evidence="1">Uncharacterized protein</fullName>
    </submittedName>
</protein>
<evidence type="ECO:0000313" key="1">
    <source>
        <dbReference type="EMBL" id="GLQ72918.1"/>
    </source>
</evidence>
<keyword evidence="2" id="KW-1185">Reference proteome</keyword>
<accession>A0AAV5NR03</accession>
<dbReference type="AlphaFoldDB" id="A0AAV5NR03"/>
<sequence length="117" mass="13183">MGMAADRYAKITREQYEDWKARFYPIQRQWLEVSQSGALLKAQLRRADDHSQAALRSARQGQQNRMGRYGLSVETAGHADDARMALSAVGTKNALRDHERQRAMHMLSGAGMGIRGH</sequence>
<reference evidence="2" key="1">
    <citation type="journal article" date="2019" name="Int. J. Syst. Evol. Microbiol.">
        <title>The Global Catalogue of Microorganisms (GCM) 10K type strain sequencing project: providing services to taxonomists for standard genome sequencing and annotation.</title>
        <authorList>
            <consortium name="The Broad Institute Genomics Platform"/>
            <consortium name="The Broad Institute Genome Sequencing Center for Infectious Disease"/>
            <person name="Wu L."/>
            <person name="Ma J."/>
        </authorList>
    </citation>
    <scope>NUCLEOTIDE SEQUENCE [LARGE SCALE GENOMIC DNA]</scope>
    <source>
        <strain evidence="2">NBRC 15640</strain>
    </source>
</reference>
<proteinExistence type="predicted"/>
<dbReference type="Proteomes" id="UP001156690">
    <property type="component" value="Unassembled WGS sequence"/>
</dbReference>
<name>A0AAV5NR03_9VIBR</name>
<evidence type="ECO:0000313" key="2">
    <source>
        <dbReference type="Proteomes" id="UP001156690"/>
    </source>
</evidence>
<dbReference type="EMBL" id="BSNX01000022">
    <property type="protein sequence ID" value="GLQ72918.1"/>
    <property type="molecule type" value="Genomic_DNA"/>
</dbReference>